<evidence type="ECO:0000313" key="1">
    <source>
        <dbReference type="EMBL" id="KAJ3666126.1"/>
    </source>
</evidence>
<dbReference type="Proteomes" id="UP001168821">
    <property type="component" value="Unassembled WGS sequence"/>
</dbReference>
<proteinExistence type="predicted"/>
<organism evidence="1 2">
    <name type="scientific">Zophobas morio</name>
    <dbReference type="NCBI Taxonomy" id="2755281"/>
    <lineage>
        <taxon>Eukaryota</taxon>
        <taxon>Metazoa</taxon>
        <taxon>Ecdysozoa</taxon>
        <taxon>Arthropoda</taxon>
        <taxon>Hexapoda</taxon>
        <taxon>Insecta</taxon>
        <taxon>Pterygota</taxon>
        <taxon>Neoptera</taxon>
        <taxon>Endopterygota</taxon>
        <taxon>Coleoptera</taxon>
        <taxon>Polyphaga</taxon>
        <taxon>Cucujiformia</taxon>
        <taxon>Tenebrionidae</taxon>
        <taxon>Zophobas</taxon>
    </lineage>
</organism>
<name>A0AA38MSW1_9CUCU</name>
<accession>A0AA38MSW1</accession>
<comment type="caution">
    <text evidence="1">The sequence shown here is derived from an EMBL/GenBank/DDBJ whole genome shotgun (WGS) entry which is preliminary data.</text>
</comment>
<reference evidence="1" key="1">
    <citation type="journal article" date="2023" name="G3 (Bethesda)">
        <title>Whole genome assemblies of Zophobas morio and Tenebrio molitor.</title>
        <authorList>
            <person name="Kaur S."/>
            <person name="Stinson S.A."/>
            <person name="diCenzo G.C."/>
        </authorList>
    </citation>
    <scope>NUCLEOTIDE SEQUENCE</scope>
    <source>
        <strain evidence="1">QUZm001</strain>
    </source>
</reference>
<keyword evidence="2" id="KW-1185">Reference proteome</keyword>
<protein>
    <submittedName>
        <fullName evidence="1">Uncharacterized protein</fullName>
    </submittedName>
</protein>
<dbReference type="AlphaFoldDB" id="A0AA38MSW1"/>
<sequence>MVGSLKDVFSELKVDLIKAIETSVKENEFKPVTRFADAVKNKTKPVIIIEPKNVQNSVKTKTDIESNIDPAIDDLQISKVITTKNGGMLVGCLSTEQTYRFKQIAETKLADSYNICEAKGLCPQVKIVGFQEMYQEDEFLELTDRIKKGNNSSFTPTPNVKY</sequence>
<gene>
    <name evidence="1" type="ORF">Zmor_001581</name>
</gene>
<dbReference type="EMBL" id="JALNTZ010000001">
    <property type="protein sequence ID" value="KAJ3666126.1"/>
    <property type="molecule type" value="Genomic_DNA"/>
</dbReference>
<evidence type="ECO:0000313" key="2">
    <source>
        <dbReference type="Proteomes" id="UP001168821"/>
    </source>
</evidence>